<dbReference type="PANTHER" id="PTHR33204">
    <property type="entry name" value="TRANSCRIPTIONAL REGULATOR, MARR FAMILY"/>
    <property type="match status" value="1"/>
</dbReference>
<keyword evidence="2" id="KW-0238">DNA-binding</keyword>
<dbReference type="Proteomes" id="UP000199623">
    <property type="component" value="Unassembled WGS sequence"/>
</dbReference>
<gene>
    <name evidence="5" type="ORF">SAMN05216553_10261</name>
</gene>
<dbReference type="RefSeq" id="WP_218133648.1">
    <property type="nucleotide sequence ID" value="NZ_FNCC01000002.1"/>
</dbReference>
<protein>
    <submittedName>
        <fullName evidence="5">Transcriptional regulator, HxlR family</fullName>
    </submittedName>
</protein>
<reference evidence="6" key="1">
    <citation type="submission" date="2016-10" db="EMBL/GenBank/DDBJ databases">
        <authorList>
            <person name="Varghese N."/>
            <person name="Submissions S."/>
        </authorList>
    </citation>
    <scope>NUCLEOTIDE SEQUENCE [LARGE SCALE GENOMIC DNA]</scope>
    <source>
        <strain evidence="6">CGMCC 4.3506</strain>
    </source>
</reference>
<dbReference type="InterPro" id="IPR036388">
    <property type="entry name" value="WH-like_DNA-bd_sf"/>
</dbReference>
<evidence type="ECO:0000313" key="6">
    <source>
        <dbReference type="Proteomes" id="UP000199623"/>
    </source>
</evidence>
<organism evidence="5 6">
    <name type="scientific">Lentzea fradiae</name>
    <dbReference type="NCBI Taxonomy" id="200378"/>
    <lineage>
        <taxon>Bacteria</taxon>
        <taxon>Bacillati</taxon>
        <taxon>Actinomycetota</taxon>
        <taxon>Actinomycetes</taxon>
        <taxon>Pseudonocardiales</taxon>
        <taxon>Pseudonocardiaceae</taxon>
        <taxon>Lentzea</taxon>
    </lineage>
</organism>
<dbReference type="InterPro" id="IPR002577">
    <property type="entry name" value="HTH_HxlR"/>
</dbReference>
<sequence>MTSSVCTDTIDSAGCEAAGDIMAFVSRRWTAAIMLAGARGARRFGEYRRVVEGISDRMLSARLTELEQHGLVRREVVPSMPVQVRYHLSERGLRLIGAVHAITALAHEPATIQRER</sequence>
<keyword evidence="6" id="KW-1185">Reference proteome</keyword>
<dbReference type="STRING" id="200378.SAMN05216553_10261"/>
<dbReference type="InterPro" id="IPR036390">
    <property type="entry name" value="WH_DNA-bd_sf"/>
</dbReference>
<evidence type="ECO:0000313" key="5">
    <source>
        <dbReference type="EMBL" id="SDF55796.1"/>
    </source>
</evidence>
<name>A0A1G7M2F9_9PSEU</name>
<dbReference type="Pfam" id="PF01638">
    <property type="entry name" value="HxlR"/>
    <property type="match status" value="1"/>
</dbReference>
<keyword evidence="3" id="KW-0804">Transcription</keyword>
<dbReference type="Gene3D" id="1.10.10.10">
    <property type="entry name" value="Winged helix-like DNA-binding domain superfamily/Winged helix DNA-binding domain"/>
    <property type="match status" value="1"/>
</dbReference>
<dbReference type="GO" id="GO:0003677">
    <property type="term" value="F:DNA binding"/>
    <property type="evidence" value="ECO:0007669"/>
    <property type="project" value="UniProtKB-KW"/>
</dbReference>
<proteinExistence type="predicted"/>
<evidence type="ECO:0000259" key="4">
    <source>
        <dbReference type="PROSITE" id="PS51118"/>
    </source>
</evidence>
<evidence type="ECO:0000256" key="2">
    <source>
        <dbReference type="ARBA" id="ARBA00023125"/>
    </source>
</evidence>
<evidence type="ECO:0000256" key="3">
    <source>
        <dbReference type="ARBA" id="ARBA00023163"/>
    </source>
</evidence>
<dbReference type="PANTHER" id="PTHR33204:SF37">
    <property type="entry name" value="HTH-TYPE TRANSCRIPTIONAL REGULATOR YODB"/>
    <property type="match status" value="1"/>
</dbReference>
<dbReference type="EMBL" id="FNCC01000002">
    <property type="protein sequence ID" value="SDF55796.1"/>
    <property type="molecule type" value="Genomic_DNA"/>
</dbReference>
<dbReference type="PROSITE" id="PS51118">
    <property type="entry name" value="HTH_HXLR"/>
    <property type="match status" value="1"/>
</dbReference>
<feature type="domain" description="HTH hxlR-type" evidence="4">
    <location>
        <begin position="15"/>
        <end position="114"/>
    </location>
</feature>
<evidence type="ECO:0000256" key="1">
    <source>
        <dbReference type="ARBA" id="ARBA00023015"/>
    </source>
</evidence>
<dbReference type="AlphaFoldDB" id="A0A1G7M2F9"/>
<dbReference type="SUPFAM" id="SSF46785">
    <property type="entry name" value="Winged helix' DNA-binding domain"/>
    <property type="match status" value="1"/>
</dbReference>
<accession>A0A1G7M2F9</accession>
<keyword evidence="1" id="KW-0805">Transcription regulation</keyword>